<dbReference type="EMBL" id="MGES01000007">
    <property type="protein sequence ID" value="OGL89309.1"/>
    <property type="molecule type" value="Genomic_DNA"/>
</dbReference>
<comment type="caution">
    <text evidence="2">The sequence shown here is derived from an EMBL/GenBank/DDBJ whole genome shotgun (WGS) entry which is preliminary data.</text>
</comment>
<feature type="chain" id="PRO_5009533247" evidence="1">
    <location>
        <begin position="30"/>
        <end position="784"/>
    </location>
</feature>
<sequence length="784" mass="80951">MPVKLLLQAGVVLAATVLFFILSAQPAYADVGGDLKFTISAQSGGGAVSGVAVSLACTGGTIQGLGTTSATGTLFITPAAGSSCGAGDSYIDYALEKSGMVTYITLPGGTHETDELNAITSTMLYQVKVVVTDQEGTAFTHSDLDTITLNSIAASTTLAGASLFGNTGSAIILAVAENGYVVATTSNFGLTSITPVSSTQTLITFASSTGVAANIGGTATNTVRGLQFSHMIFTQRESDSAPLAAATVSAGGITCNEESTSTGTYFCPVLIAGDGGTDDIHILLDGYVKDITGDTPNRDGNAAAVATTTVSSIDFSHKVTILSAVIGTAVTPAHVSAGANDVDCLIASNVAFCPVLLADDDTVAQGFDMQSDGYASTTVALGAARSASNTAQQAVTLTASNGIAYGNVVTLLGNSNSIVTGATVKAGDGYGTTCTESGATGVYYCAVPVAHTSRTVQFVKSGFTTRTADFGSDRASSSTAQVTLSYNQFSQDQVGGNSAVKATPAVTAIKLGDGSGTTITRDILITFTGSNLYRYKIATTQASLASAEYPSNPGTPVSYTLSEGIGVKTLWFQFMSIDGMENAAQSKSISLVAPADKTAPPVAPVEPVVPKAEPKISIPVVPLLELKRVPEVITLISATPIVTDFRPVAIATLQEGDLFMIEDATVGASVYWFTGGYKRPFPNEKTFMSWFPAFNRVGIKRVMKDEISFLAWGPSMPYKPGTRMVKVPDDAKTYNIQADGTVCHVKDEADAAKLFGKTWNKSIDDMAVSQFLGTYKIKDACIVA</sequence>
<keyword evidence="1" id="KW-0732">Signal</keyword>
<dbReference type="STRING" id="1802410.A3H75_02455"/>
<dbReference type="Proteomes" id="UP000176678">
    <property type="component" value="Unassembled WGS sequence"/>
</dbReference>
<name>A0A1F7VFM0_9BACT</name>
<evidence type="ECO:0000256" key="1">
    <source>
        <dbReference type="SAM" id="SignalP"/>
    </source>
</evidence>
<reference evidence="2 3" key="1">
    <citation type="journal article" date="2016" name="Nat. Commun.">
        <title>Thousands of microbial genomes shed light on interconnected biogeochemical processes in an aquifer system.</title>
        <authorList>
            <person name="Anantharaman K."/>
            <person name="Brown C.T."/>
            <person name="Hug L.A."/>
            <person name="Sharon I."/>
            <person name="Castelle C.J."/>
            <person name="Probst A.J."/>
            <person name="Thomas B.C."/>
            <person name="Singh A."/>
            <person name="Wilkins M.J."/>
            <person name="Karaoz U."/>
            <person name="Brodie E.L."/>
            <person name="Williams K.H."/>
            <person name="Hubbard S.S."/>
            <person name="Banfield J.F."/>
        </authorList>
    </citation>
    <scope>NUCLEOTIDE SEQUENCE [LARGE SCALE GENOMIC DNA]</scope>
</reference>
<evidence type="ECO:0000313" key="2">
    <source>
        <dbReference type="EMBL" id="OGL89309.1"/>
    </source>
</evidence>
<proteinExistence type="predicted"/>
<gene>
    <name evidence="2" type="ORF">A3H75_02455</name>
</gene>
<organism evidence="2 3">
    <name type="scientific">Candidatus Uhrbacteria bacterium RIFCSPLOWO2_02_FULL_51_9</name>
    <dbReference type="NCBI Taxonomy" id="1802410"/>
    <lineage>
        <taxon>Bacteria</taxon>
        <taxon>Candidatus Uhriibacteriota</taxon>
    </lineage>
</organism>
<evidence type="ECO:0000313" key="3">
    <source>
        <dbReference type="Proteomes" id="UP000176678"/>
    </source>
</evidence>
<feature type="signal peptide" evidence="1">
    <location>
        <begin position="1"/>
        <end position="29"/>
    </location>
</feature>
<accession>A0A1F7VFM0</accession>
<dbReference type="AlphaFoldDB" id="A0A1F7VFM0"/>
<protein>
    <submittedName>
        <fullName evidence="2">Uncharacterized protein</fullName>
    </submittedName>
</protein>